<comment type="caution">
    <text evidence="3">The sequence shown here is derived from an EMBL/GenBank/DDBJ whole genome shotgun (WGS) entry which is preliminary data.</text>
</comment>
<dbReference type="Proteomes" id="UP000747110">
    <property type="component" value="Unassembled WGS sequence"/>
</dbReference>
<dbReference type="OrthoDB" id="270720at2759"/>
<dbReference type="Gene3D" id="2.60.40.10">
    <property type="entry name" value="Immunoglobulins"/>
    <property type="match status" value="1"/>
</dbReference>
<name>A0A8J4CG99_9CHLO</name>
<gene>
    <name evidence="3" type="ORF">Vretifemale_10882</name>
</gene>
<dbReference type="AlphaFoldDB" id="A0A8J4CG99"/>
<dbReference type="InterPro" id="IPR017868">
    <property type="entry name" value="Filamin/ABP280_repeat-like"/>
</dbReference>
<reference evidence="3" key="1">
    <citation type="journal article" date="2021" name="Proc. Natl. Acad. Sci. U.S.A.">
        <title>Three genomes in the algal genus Volvox reveal the fate of a haploid sex-determining region after a transition to homothallism.</title>
        <authorList>
            <person name="Yamamoto K."/>
            <person name="Hamaji T."/>
            <person name="Kawai-Toyooka H."/>
            <person name="Matsuzaki R."/>
            <person name="Takahashi F."/>
            <person name="Nishimura Y."/>
            <person name="Kawachi M."/>
            <person name="Noguchi H."/>
            <person name="Minakuchi Y."/>
            <person name="Umen J.G."/>
            <person name="Toyoda A."/>
            <person name="Nozaki H."/>
        </authorList>
    </citation>
    <scope>NUCLEOTIDE SEQUENCE</scope>
    <source>
        <strain evidence="3">NIES-3786</strain>
    </source>
</reference>
<feature type="repeat" description="Filamin" evidence="1">
    <location>
        <begin position="1"/>
        <end position="95"/>
    </location>
</feature>
<proteinExistence type="predicted"/>
<organism evidence="3 4">
    <name type="scientific">Volvox reticuliferus</name>
    <dbReference type="NCBI Taxonomy" id="1737510"/>
    <lineage>
        <taxon>Eukaryota</taxon>
        <taxon>Viridiplantae</taxon>
        <taxon>Chlorophyta</taxon>
        <taxon>core chlorophytes</taxon>
        <taxon>Chlorophyceae</taxon>
        <taxon>CS clade</taxon>
        <taxon>Chlamydomonadales</taxon>
        <taxon>Volvocaceae</taxon>
        <taxon>Volvox</taxon>
    </lineage>
</organism>
<feature type="region of interest" description="Disordered" evidence="2">
    <location>
        <begin position="110"/>
        <end position="132"/>
    </location>
</feature>
<feature type="non-terminal residue" evidence="3">
    <location>
        <position position="262"/>
    </location>
</feature>
<dbReference type="Pfam" id="PF00630">
    <property type="entry name" value="Filamin"/>
    <property type="match status" value="1"/>
</dbReference>
<protein>
    <submittedName>
        <fullName evidence="3">Uncharacterized protein</fullName>
    </submittedName>
</protein>
<accession>A0A8J4CG99</accession>
<dbReference type="InterPro" id="IPR014756">
    <property type="entry name" value="Ig_E-set"/>
</dbReference>
<evidence type="ECO:0000313" key="3">
    <source>
        <dbReference type="EMBL" id="GIL81912.1"/>
    </source>
</evidence>
<dbReference type="EMBL" id="BNCP01000022">
    <property type="protein sequence ID" value="GIL81912.1"/>
    <property type="molecule type" value="Genomic_DNA"/>
</dbReference>
<dbReference type="SUPFAM" id="SSF81296">
    <property type="entry name" value="E set domains"/>
    <property type="match status" value="1"/>
</dbReference>
<evidence type="ECO:0000313" key="4">
    <source>
        <dbReference type="Proteomes" id="UP000747110"/>
    </source>
</evidence>
<sequence>FVVAAGQPAWFAIEPRDMYGNRVDVRHLSGGGFPLEVSLSNGVLDVPVRVDLADNGKPEYRVSYTAPAVPGFYRLQVLEGSSGRHVGGSPFSVKVVEAVDLVAEAAGGKGVTDRESVSPAVPAAATRSEPPWPMRGTAAAHLSRQPPSELLPVDLVGVWARRAEAALREFDQAKSTASPHISAAASGNAGCAGTERAGFACAPSACMGSGGSRGSTNNDPLSLAAADAAGAEPLPVLMEVTVLEEAAKAAAAAAVEEAATAA</sequence>
<dbReference type="InterPro" id="IPR013783">
    <property type="entry name" value="Ig-like_fold"/>
</dbReference>
<evidence type="ECO:0000256" key="1">
    <source>
        <dbReference type="PROSITE-ProRule" id="PRU00087"/>
    </source>
</evidence>
<dbReference type="PROSITE" id="PS50194">
    <property type="entry name" value="FILAMIN_REPEAT"/>
    <property type="match status" value="1"/>
</dbReference>
<keyword evidence="4" id="KW-1185">Reference proteome</keyword>
<feature type="non-terminal residue" evidence="3">
    <location>
        <position position="1"/>
    </location>
</feature>
<evidence type="ECO:0000256" key="2">
    <source>
        <dbReference type="SAM" id="MobiDB-lite"/>
    </source>
</evidence>